<evidence type="ECO:0000256" key="2">
    <source>
        <dbReference type="SAM" id="Phobius"/>
    </source>
</evidence>
<dbReference type="AlphaFoldDB" id="A0A6B0SEQ3"/>
<dbReference type="InterPro" id="IPR011856">
    <property type="entry name" value="tRNA_endonuc-like_dom_sf"/>
</dbReference>
<feature type="transmembrane region" description="Helical" evidence="2">
    <location>
        <begin position="395"/>
        <end position="417"/>
    </location>
</feature>
<evidence type="ECO:0000313" key="4">
    <source>
        <dbReference type="EMBL" id="MXR19156.1"/>
    </source>
</evidence>
<comment type="caution">
    <text evidence="4">The sequence shown here is derived from an EMBL/GenBank/DDBJ whole genome shotgun (WGS) entry which is preliminary data.</text>
</comment>
<feature type="domain" description="Restriction endonuclease type IV Mrr" evidence="3">
    <location>
        <begin position="21"/>
        <end position="131"/>
    </location>
</feature>
<keyword evidence="2" id="KW-0472">Membrane</keyword>
<dbReference type="Pfam" id="PF04471">
    <property type="entry name" value="Mrr_cat"/>
    <property type="match status" value="1"/>
</dbReference>
<keyword evidence="2" id="KW-1133">Transmembrane helix</keyword>
<evidence type="ECO:0000256" key="1">
    <source>
        <dbReference type="SAM" id="MobiDB-lite"/>
    </source>
</evidence>
<keyword evidence="2" id="KW-0812">Transmembrane</keyword>
<evidence type="ECO:0000313" key="5">
    <source>
        <dbReference type="Proteomes" id="UP000471521"/>
    </source>
</evidence>
<organism evidence="4 5">
    <name type="scientific">Halobacterium bonnevillei</name>
    <dbReference type="NCBI Taxonomy" id="2692200"/>
    <lineage>
        <taxon>Archaea</taxon>
        <taxon>Methanobacteriati</taxon>
        <taxon>Methanobacteriota</taxon>
        <taxon>Stenosarchaea group</taxon>
        <taxon>Halobacteria</taxon>
        <taxon>Halobacteriales</taxon>
        <taxon>Halobacteriaceae</taxon>
        <taxon>Halobacterium</taxon>
    </lineage>
</organism>
<dbReference type="InterPro" id="IPR007560">
    <property type="entry name" value="Restrct_endonuc_IV_Mrr"/>
</dbReference>
<dbReference type="GO" id="GO:0009307">
    <property type="term" value="P:DNA restriction-modification system"/>
    <property type="evidence" value="ECO:0007669"/>
    <property type="project" value="InterPro"/>
</dbReference>
<evidence type="ECO:0000259" key="3">
    <source>
        <dbReference type="Pfam" id="PF04471"/>
    </source>
</evidence>
<accession>A0A6B0SEQ3</accession>
<gene>
    <name evidence="4" type="ORF">GRX66_00530</name>
</gene>
<dbReference type="SUPFAM" id="SSF52980">
    <property type="entry name" value="Restriction endonuclease-like"/>
    <property type="match status" value="1"/>
</dbReference>
<dbReference type="GO" id="GO:0003677">
    <property type="term" value="F:DNA binding"/>
    <property type="evidence" value="ECO:0007669"/>
    <property type="project" value="InterPro"/>
</dbReference>
<feature type="transmembrane region" description="Helical" evidence="2">
    <location>
        <begin position="336"/>
        <end position="356"/>
    </location>
</feature>
<dbReference type="GO" id="GO:0004519">
    <property type="term" value="F:endonuclease activity"/>
    <property type="evidence" value="ECO:0007669"/>
    <property type="project" value="InterPro"/>
</dbReference>
<feature type="transmembrane region" description="Helical" evidence="2">
    <location>
        <begin position="362"/>
        <end position="383"/>
    </location>
</feature>
<dbReference type="InterPro" id="IPR011335">
    <property type="entry name" value="Restrct_endonuc-II-like"/>
</dbReference>
<dbReference type="Gene3D" id="3.40.1350.10">
    <property type="match status" value="1"/>
</dbReference>
<dbReference type="Proteomes" id="UP000471521">
    <property type="component" value="Unassembled WGS sequence"/>
</dbReference>
<dbReference type="EMBL" id="WUUU01000001">
    <property type="protein sequence ID" value="MXR19156.1"/>
    <property type="molecule type" value="Genomic_DNA"/>
</dbReference>
<name>A0A6B0SEQ3_9EURY</name>
<proteinExistence type="predicted"/>
<dbReference type="OrthoDB" id="141004at2157"/>
<feature type="region of interest" description="Disordered" evidence="1">
    <location>
        <begin position="150"/>
        <end position="190"/>
    </location>
</feature>
<sequence>MPRDGGARRWSAAELREHLEALPDRAFTQLVADLWHRQGWSVEVSDKPTEADIRVTKTTPYPKKGLIQIVPATENSPVGVSAIDELASLKRIEPSTDEAIIVTLLEATDAARSRARAENVTLIDGEDLVALVETISGYDIVDHYVEKGNGGDAGESAASVPSAPDTTYRRSRSIEGRQGPAPSRTRDFGTYQEAPEYTAQQALERAATTVELNPSDAAELGVFDGIQWDVVDAFEEHKQELAFMRDDLHLTRDSVLFVADLTEYAPRAAIVGRPQGRVAGMIRRDVPDDAWLASTGAAALRVQSIVDRIHESVEQAVVRKRSAGENGDVKDPTLRYVIAGGVVGWMGLGGLLLAPASVSGRLFTVLLVTIWIGLPLGIVADAIQTRVLLVRPKATVLLVLVSLIPWLSIVAGALYLYQRETINWTSA</sequence>
<keyword evidence="5" id="KW-1185">Reference proteome</keyword>
<dbReference type="RefSeq" id="WP_159524753.1">
    <property type="nucleotide sequence ID" value="NZ_WUUU01000001.1"/>
</dbReference>
<protein>
    <recommendedName>
        <fullName evidence="3">Restriction endonuclease type IV Mrr domain-containing protein</fullName>
    </recommendedName>
</protein>
<reference evidence="4 5" key="1">
    <citation type="submission" date="2019-12" db="EMBL/GenBank/DDBJ databases">
        <title>Isolation and characterization of three novel carbon monoxide-oxidizing members of Halobacteria from salione crusts and soils.</title>
        <authorList>
            <person name="Myers M.R."/>
            <person name="King G.M."/>
        </authorList>
    </citation>
    <scope>NUCLEOTIDE SEQUENCE [LARGE SCALE GENOMIC DNA]</scope>
    <source>
        <strain evidence="4 5">PCN9</strain>
    </source>
</reference>